<sequence>MIYKEATLDVLVRQQIQLRPNNFETQDLNSYLKENKEQILSICNRIIENEDFNDIHVIEYIRILIQHPEYDLFTERLFKKIDIILVINEFYLFLQRNPGNLLLNKISVPELKKRNDEISWSIIARLIAINEVDCKDVFVNFFNANLSNRLFIEILELILSIISIIRWFDEMTLDLISKSKNIIASYHFEKKMLMYEVIKKKIIANLSVLFLLIFDEDLLSSLGDINFCCSIIHQIRKHFPNDKEFEKYFDMDKFNNSINPDQ</sequence>
<reference evidence="1 2" key="1">
    <citation type="submission" date="2024-04" db="EMBL/GenBank/DDBJ databases">
        <title>Tritrichomonas musculus Genome.</title>
        <authorList>
            <person name="Alves-Ferreira E."/>
            <person name="Grigg M."/>
            <person name="Lorenzi H."/>
            <person name="Galac M."/>
        </authorList>
    </citation>
    <scope>NUCLEOTIDE SEQUENCE [LARGE SCALE GENOMIC DNA]</scope>
    <source>
        <strain evidence="1 2">EAF2021</strain>
    </source>
</reference>
<organism evidence="1 2">
    <name type="scientific">Tritrichomonas musculus</name>
    <dbReference type="NCBI Taxonomy" id="1915356"/>
    <lineage>
        <taxon>Eukaryota</taxon>
        <taxon>Metamonada</taxon>
        <taxon>Parabasalia</taxon>
        <taxon>Tritrichomonadida</taxon>
        <taxon>Tritrichomonadidae</taxon>
        <taxon>Tritrichomonas</taxon>
    </lineage>
</organism>
<evidence type="ECO:0000313" key="1">
    <source>
        <dbReference type="EMBL" id="KAK8896102.1"/>
    </source>
</evidence>
<protein>
    <submittedName>
        <fullName evidence="1">Uncharacterized protein</fullName>
    </submittedName>
</protein>
<name>A0ABR2L097_9EUKA</name>
<gene>
    <name evidence="1" type="ORF">M9Y10_013993</name>
</gene>
<dbReference type="EMBL" id="JAPFFF010000002">
    <property type="protein sequence ID" value="KAK8896102.1"/>
    <property type="molecule type" value="Genomic_DNA"/>
</dbReference>
<accession>A0ABR2L097</accession>
<dbReference type="Proteomes" id="UP001470230">
    <property type="component" value="Unassembled WGS sequence"/>
</dbReference>
<keyword evidence="2" id="KW-1185">Reference proteome</keyword>
<evidence type="ECO:0000313" key="2">
    <source>
        <dbReference type="Proteomes" id="UP001470230"/>
    </source>
</evidence>
<comment type="caution">
    <text evidence="1">The sequence shown here is derived from an EMBL/GenBank/DDBJ whole genome shotgun (WGS) entry which is preliminary data.</text>
</comment>
<proteinExistence type="predicted"/>